<organism evidence="2 3">
    <name type="scientific">Anaeromyces robustus</name>
    <dbReference type="NCBI Taxonomy" id="1754192"/>
    <lineage>
        <taxon>Eukaryota</taxon>
        <taxon>Fungi</taxon>
        <taxon>Fungi incertae sedis</taxon>
        <taxon>Chytridiomycota</taxon>
        <taxon>Chytridiomycota incertae sedis</taxon>
        <taxon>Neocallimastigomycetes</taxon>
        <taxon>Neocallimastigales</taxon>
        <taxon>Neocallimastigaceae</taxon>
        <taxon>Anaeromyces</taxon>
    </lineage>
</organism>
<keyword evidence="3" id="KW-1185">Reference proteome</keyword>
<feature type="chain" id="PRO_5012621131" evidence="1">
    <location>
        <begin position="21"/>
        <end position="72"/>
    </location>
</feature>
<proteinExistence type="predicted"/>
<feature type="signal peptide" evidence="1">
    <location>
        <begin position="1"/>
        <end position="20"/>
    </location>
</feature>
<gene>
    <name evidence="2" type="ORF">BCR32DRAFT_325704</name>
</gene>
<dbReference type="EMBL" id="MCFG01000044">
    <property type="protein sequence ID" value="ORX84867.1"/>
    <property type="molecule type" value="Genomic_DNA"/>
</dbReference>
<comment type="caution">
    <text evidence="2">The sequence shown here is derived from an EMBL/GenBank/DDBJ whole genome shotgun (WGS) entry which is preliminary data.</text>
</comment>
<sequence length="72" mass="7767">MKLNFKLALLVVGLLITASSAPIKNTVTPSPDVNNIPDFIKHKVHSHGAARIENDMAHASNIRITPRGKGND</sequence>
<dbReference type="AlphaFoldDB" id="A0A1Y1XGK8"/>
<protein>
    <submittedName>
        <fullName evidence="2">Uncharacterized protein</fullName>
    </submittedName>
</protein>
<dbReference type="Proteomes" id="UP000193944">
    <property type="component" value="Unassembled WGS sequence"/>
</dbReference>
<keyword evidence="1" id="KW-0732">Signal</keyword>
<name>A0A1Y1XGK8_9FUNG</name>
<reference evidence="2 3" key="1">
    <citation type="submission" date="2016-08" db="EMBL/GenBank/DDBJ databases">
        <title>A Parts List for Fungal Cellulosomes Revealed by Comparative Genomics.</title>
        <authorList>
            <consortium name="DOE Joint Genome Institute"/>
            <person name="Haitjema C.H."/>
            <person name="Gilmore S.P."/>
            <person name="Henske J.K."/>
            <person name="Solomon K.V."/>
            <person name="De Groot R."/>
            <person name="Kuo A."/>
            <person name="Mondo S.J."/>
            <person name="Salamov A.A."/>
            <person name="Labutti K."/>
            <person name="Zhao Z."/>
            <person name="Chiniquy J."/>
            <person name="Barry K."/>
            <person name="Brewer H.M."/>
            <person name="Purvine S.O."/>
            <person name="Wright A.T."/>
            <person name="Boxma B."/>
            <person name="Van Alen T."/>
            <person name="Hackstein J.H."/>
            <person name="Baker S.E."/>
            <person name="Grigoriev I.V."/>
            <person name="O'Malley M.A."/>
        </authorList>
    </citation>
    <scope>NUCLEOTIDE SEQUENCE [LARGE SCALE GENOMIC DNA]</scope>
    <source>
        <strain evidence="2 3">S4</strain>
    </source>
</reference>
<accession>A0A1Y1XGK8</accession>
<evidence type="ECO:0000256" key="1">
    <source>
        <dbReference type="SAM" id="SignalP"/>
    </source>
</evidence>
<evidence type="ECO:0000313" key="2">
    <source>
        <dbReference type="EMBL" id="ORX84867.1"/>
    </source>
</evidence>
<evidence type="ECO:0000313" key="3">
    <source>
        <dbReference type="Proteomes" id="UP000193944"/>
    </source>
</evidence>
<reference evidence="2 3" key="2">
    <citation type="submission" date="2016-08" db="EMBL/GenBank/DDBJ databases">
        <title>Pervasive Adenine N6-methylation of Active Genes in Fungi.</title>
        <authorList>
            <consortium name="DOE Joint Genome Institute"/>
            <person name="Mondo S.J."/>
            <person name="Dannebaum R.O."/>
            <person name="Kuo R.C."/>
            <person name="Labutti K."/>
            <person name="Haridas S."/>
            <person name="Kuo A."/>
            <person name="Salamov A."/>
            <person name="Ahrendt S.R."/>
            <person name="Lipzen A."/>
            <person name="Sullivan W."/>
            <person name="Andreopoulos W.B."/>
            <person name="Clum A."/>
            <person name="Lindquist E."/>
            <person name="Daum C."/>
            <person name="Ramamoorthy G.K."/>
            <person name="Gryganskyi A."/>
            <person name="Culley D."/>
            <person name="Magnuson J.K."/>
            <person name="James T.Y."/>
            <person name="O'Malley M.A."/>
            <person name="Stajich J.E."/>
            <person name="Spatafora J.W."/>
            <person name="Visel A."/>
            <person name="Grigoriev I.V."/>
        </authorList>
    </citation>
    <scope>NUCLEOTIDE SEQUENCE [LARGE SCALE GENOMIC DNA]</scope>
    <source>
        <strain evidence="2 3">S4</strain>
    </source>
</reference>